<evidence type="ECO:0000256" key="1">
    <source>
        <dbReference type="SAM" id="Phobius"/>
    </source>
</evidence>
<sequence length="158" mass="17767">MAIFYAEASYMPLAFFVAIPLLFDVIKGNRMGLYAIASIFILCLLKITLVAHLYSDRIVQVEKITAEHKESKVIISKNGLPEELKPITWGLPFETLLITTLSDKDKCKTIVGAASIDEYERFMGLGQFINGMGNTIKGSIDTSYFKLDTSNYVIKWKE</sequence>
<gene>
    <name evidence="2" type="ORF">GCM10007940_43770</name>
</gene>
<reference evidence="2" key="2">
    <citation type="submission" date="2023-01" db="EMBL/GenBank/DDBJ databases">
        <title>Draft genome sequence of Portibacter lacus strain NBRC 108769.</title>
        <authorList>
            <person name="Sun Q."/>
            <person name="Mori K."/>
        </authorList>
    </citation>
    <scope>NUCLEOTIDE SEQUENCE</scope>
    <source>
        <strain evidence="2">NBRC 108769</strain>
    </source>
</reference>
<feature type="transmembrane region" description="Helical" evidence="1">
    <location>
        <begin position="6"/>
        <end position="26"/>
    </location>
</feature>
<keyword evidence="3" id="KW-1185">Reference proteome</keyword>
<accession>A0AA37SVU8</accession>
<evidence type="ECO:0000313" key="3">
    <source>
        <dbReference type="Proteomes" id="UP001156666"/>
    </source>
</evidence>
<comment type="caution">
    <text evidence="2">The sequence shown here is derived from an EMBL/GenBank/DDBJ whole genome shotgun (WGS) entry which is preliminary data.</text>
</comment>
<organism evidence="2 3">
    <name type="scientific">Portibacter lacus</name>
    <dbReference type="NCBI Taxonomy" id="1099794"/>
    <lineage>
        <taxon>Bacteria</taxon>
        <taxon>Pseudomonadati</taxon>
        <taxon>Bacteroidota</taxon>
        <taxon>Saprospiria</taxon>
        <taxon>Saprospirales</taxon>
        <taxon>Haliscomenobacteraceae</taxon>
        <taxon>Portibacter</taxon>
    </lineage>
</organism>
<dbReference type="Proteomes" id="UP001156666">
    <property type="component" value="Unassembled WGS sequence"/>
</dbReference>
<keyword evidence="1" id="KW-0472">Membrane</keyword>
<dbReference type="AlphaFoldDB" id="A0AA37SVU8"/>
<keyword evidence="1" id="KW-1133">Transmembrane helix</keyword>
<protein>
    <submittedName>
        <fullName evidence="2">Uncharacterized protein</fullName>
    </submittedName>
</protein>
<dbReference type="EMBL" id="BSOH01000036">
    <property type="protein sequence ID" value="GLR19761.1"/>
    <property type="molecule type" value="Genomic_DNA"/>
</dbReference>
<keyword evidence="1" id="KW-0812">Transmembrane</keyword>
<name>A0AA37SVU8_9BACT</name>
<reference evidence="2" key="1">
    <citation type="journal article" date="2014" name="Int. J. Syst. Evol. Microbiol.">
        <title>Complete genome sequence of Corynebacterium casei LMG S-19264T (=DSM 44701T), isolated from a smear-ripened cheese.</title>
        <authorList>
            <consortium name="US DOE Joint Genome Institute (JGI-PGF)"/>
            <person name="Walter F."/>
            <person name="Albersmeier A."/>
            <person name="Kalinowski J."/>
            <person name="Ruckert C."/>
        </authorList>
    </citation>
    <scope>NUCLEOTIDE SEQUENCE</scope>
    <source>
        <strain evidence="2">NBRC 108769</strain>
    </source>
</reference>
<feature type="transmembrane region" description="Helical" evidence="1">
    <location>
        <begin position="33"/>
        <end position="54"/>
    </location>
</feature>
<proteinExistence type="predicted"/>
<evidence type="ECO:0000313" key="2">
    <source>
        <dbReference type="EMBL" id="GLR19761.1"/>
    </source>
</evidence>